<accession>A0ACB9JJY4</accession>
<reference evidence="1 2" key="2">
    <citation type="journal article" date="2022" name="Mol. Ecol. Resour.">
        <title>The genomes of chicory, endive, great burdock and yacon provide insights into Asteraceae paleo-polyploidization history and plant inulin production.</title>
        <authorList>
            <person name="Fan W."/>
            <person name="Wang S."/>
            <person name="Wang H."/>
            <person name="Wang A."/>
            <person name="Jiang F."/>
            <person name="Liu H."/>
            <person name="Zhao H."/>
            <person name="Xu D."/>
            <person name="Zhang Y."/>
        </authorList>
    </citation>
    <scope>NUCLEOTIDE SEQUENCE [LARGE SCALE GENOMIC DNA]</scope>
    <source>
        <strain evidence="2">cv. Yunnan</strain>
        <tissue evidence="1">Leaves</tissue>
    </source>
</reference>
<keyword evidence="2" id="KW-1185">Reference proteome</keyword>
<dbReference type="EMBL" id="CM042020">
    <property type="protein sequence ID" value="KAI3820243.1"/>
    <property type="molecule type" value="Genomic_DNA"/>
</dbReference>
<protein>
    <submittedName>
        <fullName evidence="1">Uncharacterized protein</fullName>
    </submittedName>
</protein>
<comment type="caution">
    <text evidence="1">The sequence shown here is derived from an EMBL/GenBank/DDBJ whole genome shotgun (WGS) entry which is preliminary data.</text>
</comment>
<dbReference type="Proteomes" id="UP001056120">
    <property type="component" value="Linkage Group LG03"/>
</dbReference>
<organism evidence="1 2">
    <name type="scientific">Smallanthus sonchifolius</name>
    <dbReference type="NCBI Taxonomy" id="185202"/>
    <lineage>
        <taxon>Eukaryota</taxon>
        <taxon>Viridiplantae</taxon>
        <taxon>Streptophyta</taxon>
        <taxon>Embryophyta</taxon>
        <taxon>Tracheophyta</taxon>
        <taxon>Spermatophyta</taxon>
        <taxon>Magnoliopsida</taxon>
        <taxon>eudicotyledons</taxon>
        <taxon>Gunneridae</taxon>
        <taxon>Pentapetalae</taxon>
        <taxon>asterids</taxon>
        <taxon>campanulids</taxon>
        <taxon>Asterales</taxon>
        <taxon>Asteraceae</taxon>
        <taxon>Asteroideae</taxon>
        <taxon>Heliantheae alliance</taxon>
        <taxon>Millerieae</taxon>
        <taxon>Smallanthus</taxon>
    </lineage>
</organism>
<evidence type="ECO:0000313" key="2">
    <source>
        <dbReference type="Proteomes" id="UP001056120"/>
    </source>
</evidence>
<reference evidence="2" key="1">
    <citation type="journal article" date="2022" name="Mol. Ecol. Resour.">
        <title>The genomes of chicory, endive, great burdock and yacon provide insights into Asteraceae palaeo-polyploidization history and plant inulin production.</title>
        <authorList>
            <person name="Fan W."/>
            <person name="Wang S."/>
            <person name="Wang H."/>
            <person name="Wang A."/>
            <person name="Jiang F."/>
            <person name="Liu H."/>
            <person name="Zhao H."/>
            <person name="Xu D."/>
            <person name="Zhang Y."/>
        </authorList>
    </citation>
    <scope>NUCLEOTIDE SEQUENCE [LARGE SCALE GENOMIC DNA]</scope>
    <source>
        <strain evidence="2">cv. Yunnan</strain>
    </source>
</reference>
<gene>
    <name evidence="1" type="ORF">L1987_07787</name>
</gene>
<evidence type="ECO:0000313" key="1">
    <source>
        <dbReference type="EMBL" id="KAI3820243.1"/>
    </source>
</evidence>
<name>A0ACB9JJY4_9ASTR</name>
<proteinExistence type="predicted"/>
<sequence length="68" mass="7691">MYAVRTAAVKAVTVFCLIELLTTRRLEGAGRVFEDETLKVRGLKKEFVVVFWVNGIAMERAEYEPGVI</sequence>